<dbReference type="GO" id="GO:0008654">
    <property type="term" value="P:phospholipid biosynthetic process"/>
    <property type="evidence" value="ECO:0007669"/>
    <property type="project" value="UniProtKB-KW"/>
</dbReference>
<sequence>MAAALGLVVSPSAGTGRGLTLGREAARRLEAAGHHIVPLGAPTVDETRSLIARAVRGRAVDGIVTMGGDGTIHLALQHLVGSDLFLGHVPFGTGNDIARALGLTTMWETGLEHLLDTLERAEPVSLDVMEITGGHGTTYGLAVLSAGLDAIVNEAANGYTWPHGHARYLRAIAAKLPRYSPRTYRITVNGRTNTGRALLVAVANLSSFGGGLTISPDSDGRDGVLELILAKPLTMPEVMSVFPKLYEGRHLEADFIHVHRTGKVVIDAVGEGVTAMVDGEEVGPLPVTVTVLPQALRFLC</sequence>
<comment type="cofactor">
    <cofactor evidence="1">
        <name>Mg(2+)</name>
        <dbReference type="ChEBI" id="CHEBI:18420"/>
    </cofactor>
</comment>
<dbReference type="RefSeq" id="WP_126038815.1">
    <property type="nucleotide sequence ID" value="NZ_CP034438.1"/>
</dbReference>
<dbReference type="Gene3D" id="3.40.50.10330">
    <property type="entry name" value="Probable inorganic polyphosphate/atp-NAD kinase, domain 1"/>
    <property type="match status" value="1"/>
</dbReference>
<evidence type="ECO:0000256" key="1">
    <source>
        <dbReference type="ARBA" id="ARBA00001946"/>
    </source>
</evidence>
<evidence type="ECO:0000313" key="11">
    <source>
        <dbReference type="Proteomes" id="UP000270021"/>
    </source>
</evidence>
<keyword evidence="8" id="KW-1208">Phospholipid metabolism</keyword>
<keyword evidence="5 10" id="KW-0418">Kinase</keyword>
<dbReference type="InterPro" id="IPR050187">
    <property type="entry name" value="Lipid_Phosphate_FormReg"/>
</dbReference>
<dbReference type="KEGG" id="fsl:EJO69_02545"/>
<evidence type="ECO:0000256" key="7">
    <source>
        <dbReference type="ARBA" id="ARBA00023209"/>
    </source>
</evidence>
<dbReference type="Pfam" id="PF00781">
    <property type="entry name" value="DAGK_cat"/>
    <property type="match status" value="1"/>
</dbReference>
<name>A0A3S8Z7L7_9ACTO</name>
<evidence type="ECO:0000256" key="3">
    <source>
        <dbReference type="ARBA" id="ARBA00022679"/>
    </source>
</evidence>
<accession>A0A3S8Z7L7</accession>
<keyword evidence="7" id="KW-0444">Lipid biosynthesis</keyword>
<dbReference type="GO" id="GO:0005524">
    <property type="term" value="F:ATP binding"/>
    <property type="evidence" value="ECO:0007669"/>
    <property type="project" value="UniProtKB-KW"/>
</dbReference>
<evidence type="ECO:0000256" key="8">
    <source>
        <dbReference type="ARBA" id="ARBA00023264"/>
    </source>
</evidence>
<organism evidence="10 11">
    <name type="scientific">Flaviflexus salsibiostraticola</name>
    <dbReference type="NCBI Taxonomy" id="1282737"/>
    <lineage>
        <taxon>Bacteria</taxon>
        <taxon>Bacillati</taxon>
        <taxon>Actinomycetota</taxon>
        <taxon>Actinomycetes</taxon>
        <taxon>Actinomycetales</taxon>
        <taxon>Actinomycetaceae</taxon>
        <taxon>Flaviflexus</taxon>
    </lineage>
</organism>
<gene>
    <name evidence="10" type="ORF">EJO69_02545</name>
</gene>
<keyword evidence="3" id="KW-0808">Transferase</keyword>
<dbReference type="GO" id="GO:0005886">
    <property type="term" value="C:plasma membrane"/>
    <property type="evidence" value="ECO:0007669"/>
    <property type="project" value="TreeGrafter"/>
</dbReference>
<protein>
    <submittedName>
        <fullName evidence="10">Diacylglycerol kinase family lipid kinase</fullName>
    </submittedName>
</protein>
<evidence type="ECO:0000313" key="10">
    <source>
        <dbReference type="EMBL" id="AZN29306.1"/>
    </source>
</evidence>
<dbReference type="SUPFAM" id="SSF111331">
    <property type="entry name" value="NAD kinase/diacylglycerol kinase-like"/>
    <property type="match status" value="1"/>
</dbReference>
<dbReference type="InterPro" id="IPR001206">
    <property type="entry name" value="Diacylglycerol_kinase_cat_dom"/>
</dbReference>
<evidence type="ECO:0000256" key="5">
    <source>
        <dbReference type="ARBA" id="ARBA00022777"/>
    </source>
</evidence>
<dbReference type="PANTHER" id="PTHR12358:SF106">
    <property type="entry name" value="LIPID KINASE YEGS"/>
    <property type="match status" value="1"/>
</dbReference>
<dbReference type="EMBL" id="CP034438">
    <property type="protein sequence ID" value="AZN29306.1"/>
    <property type="molecule type" value="Genomic_DNA"/>
</dbReference>
<dbReference type="Proteomes" id="UP000270021">
    <property type="component" value="Chromosome"/>
</dbReference>
<proteinExistence type="inferred from homology"/>
<keyword evidence="7" id="KW-0443">Lipid metabolism</keyword>
<dbReference type="PANTHER" id="PTHR12358">
    <property type="entry name" value="SPHINGOSINE KINASE"/>
    <property type="match status" value="1"/>
</dbReference>
<dbReference type="PROSITE" id="PS50146">
    <property type="entry name" value="DAGK"/>
    <property type="match status" value="1"/>
</dbReference>
<dbReference type="GO" id="GO:0004143">
    <property type="term" value="F:ATP-dependent diacylglycerol kinase activity"/>
    <property type="evidence" value="ECO:0007669"/>
    <property type="project" value="TreeGrafter"/>
</dbReference>
<dbReference type="InterPro" id="IPR045540">
    <property type="entry name" value="YegS/DAGK_C"/>
</dbReference>
<dbReference type="InterPro" id="IPR016064">
    <property type="entry name" value="NAD/diacylglycerol_kinase_sf"/>
</dbReference>
<evidence type="ECO:0000256" key="4">
    <source>
        <dbReference type="ARBA" id="ARBA00022741"/>
    </source>
</evidence>
<feature type="domain" description="DAGKc" evidence="9">
    <location>
        <begin position="1"/>
        <end position="135"/>
    </location>
</feature>
<dbReference type="AlphaFoldDB" id="A0A3S8Z7L7"/>
<reference evidence="10 11" key="1">
    <citation type="submission" date="2018-12" db="EMBL/GenBank/DDBJ databases">
        <title>Complete genome sequence of Flaviflexus salsibiostraticola KCTC 33148.</title>
        <authorList>
            <person name="Bae J.-W."/>
        </authorList>
    </citation>
    <scope>NUCLEOTIDE SEQUENCE [LARGE SCALE GENOMIC DNA]</scope>
    <source>
        <strain evidence="10 11">KCTC 33148</strain>
    </source>
</reference>
<evidence type="ECO:0000256" key="6">
    <source>
        <dbReference type="ARBA" id="ARBA00022840"/>
    </source>
</evidence>
<evidence type="ECO:0000259" key="9">
    <source>
        <dbReference type="PROSITE" id="PS50146"/>
    </source>
</evidence>
<evidence type="ECO:0000256" key="2">
    <source>
        <dbReference type="ARBA" id="ARBA00005983"/>
    </source>
</evidence>
<keyword evidence="11" id="KW-1185">Reference proteome</keyword>
<dbReference type="Gene3D" id="2.60.200.40">
    <property type="match status" value="1"/>
</dbReference>
<keyword evidence="6" id="KW-0067">ATP-binding</keyword>
<dbReference type="SMART" id="SM00046">
    <property type="entry name" value="DAGKc"/>
    <property type="match status" value="1"/>
</dbReference>
<dbReference type="OrthoDB" id="142078at2"/>
<dbReference type="InterPro" id="IPR017438">
    <property type="entry name" value="ATP-NAD_kinase_N"/>
</dbReference>
<comment type="similarity">
    <text evidence="2">Belongs to the diacylglycerol/lipid kinase family.</text>
</comment>
<keyword evidence="7" id="KW-0594">Phospholipid biosynthesis</keyword>
<keyword evidence="4" id="KW-0547">Nucleotide-binding</keyword>
<dbReference type="Pfam" id="PF19279">
    <property type="entry name" value="YegS_C"/>
    <property type="match status" value="1"/>
</dbReference>